<sequence>MASAHLAASSAPGNASRFYDVEADWTLLRGCNFRCTYCFSPPEVLATKIGAHARPEKWQEAFDATGLTWLLHITGGEPTAYPEFSRLCQLLTQRHHLSVNTNLSLDTVLSLIGAVDPQRIRFIHAAFHPNERERKNGIAAFVRRAVTLRDAGFTMLITMVATPEVLANFDEMAGPIRDAGLAVTPKILRENFQGKRYPDAYSEVDKARFRTALLGGQTAYQNVLDGMGEAPTINFFSDEDYLGGVPSFKGRTCDAGYKFVAITPEGDVSLCGGPQLGNMLDGSLRLRDKSSVCNTTYCVYFCAKYAQPAVETPEGALLGWGRRLLSRTNTLFR</sequence>
<organism evidence="7 8">
    <name type="scientific">Mesorhizobium shangrilense</name>
    <dbReference type="NCBI Taxonomy" id="460060"/>
    <lineage>
        <taxon>Bacteria</taxon>
        <taxon>Pseudomonadati</taxon>
        <taxon>Pseudomonadota</taxon>
        <taxon>Alphaproteobacteria</taxon>
        <taxon>Hyphomicrobiales</taxon>
        <taxon>Phyllobacteriaceae</taxon>
        <taxon>Mesorhizobium</taxon>
    </lineage>
</organism>
<comment type="caution">
    <text evidence="7">The sequence shown here is derived from an EMBL/GenBank/DDBJ whole genome shotgun (WGS) entry which is preliminary data.</text>
</comment>
<evidence type="ECO:0000313" key="7">
    <source>
        <dbReference type="EMBL" id="MET2829917.1"/>
    </source>
</evidence>
<keyword evidence="8" id="KW-1185">Reference proteome</keyword>
<dbReference type="Gene3D" id="3.20.20.70">
    <property type="entry name" value="Aldolase class I"/>
    <property type="match status" value="1"/>
</dbReference>
<protein>
    <submittedName>
        <fullName evidence="7">Radical SAM protein</fullName>
    </submittedName>
</protein>
<dbReference type="RefSeq" id="WP_354461831.1">
    <property type="nucleotide sequence ID" value="NZ_JBEWSZ010000001.1"/>
</dbReference>
<dbReference type="InterPro" id="IPR007197">
    <property type="entry name" value="rSAM"/>
</dbReference>
<dbReference type="SFLD" id="SFLDS00029">
    <property type="entry name" value="Radical_SAM"/>
    <property type="match status" value="1"/>
</dbReference>
<evidence type="ECO:0000256" key="3">
    <source>
        <dbReference type="ARBA" id="ARBA00022723"/>
    </source>
</evidence>
<comment type="cofactor">
    <cofactor evidence="1">
        <name>[4Fe-4S] cluster</name>
        <dbReference type="ChEBI" id="CHEBI:49883"/>
    </cofactor>
</comment>
<proteinExistence type="predicted"/>
<feature type="domain" description="Radical SAM core" evidence="6">
    <location>
        <begin position="27"/>
        <end position="170"/>
    </location>
</feature>
<evidence type="ECO:0000256" key="5">
    <source>
        <dbReference type="ARBA" id="ARBA00023014"/>
    </source>
</evidence>
<accession>A0ABV2DIN5</accession>
<dbReference type="InterPro" id="IPR013785">
    <property type="entry name" value="Aldolase_TIM"/>
</dbReference>
<keyword evidence="5" id="KW-0411">Iron-sulfur</keyword>
<gene>
    <name evidence="7" type="ORF">ABVQ20_23360</name>
</gene>
<keyword evidence="2" id="KW-0949">S-adenosyl-L-methionine</keyword>
<evidence type="ECO:0000256" key="2">
    <source>
        <dbReference type="ARBA" id="ARBA00022691"/>
    </source>
</evidence>
<evidence type="ECO:0000313" key="8">
    <source>
        <dbReference type="Proteomes" id="UP001548832"/>
    </source>
</evidence>
<dbReference type="PANTHER" id="PTHR11228:SF7">
    <property type="entry name" value="PQQA PEPTIDE CYCLASE"/>
    <property type="match status" value="1"/>
</dbReference>
<dbReference type="Proteomes" id="UP001548832">
    <property type="component" value="Unassembled WGS sequence"/>
</dbReference>
<dbReference type="SUPFAM" id="SSF102114">
    <property type="entry name" value="Radical SAM enzymes"/>
    <property type="match status" value="1"/>
</dbReference>
<dbReference type="CDD" id="cd01335">
    <property type="entry name" value="Radical_SAM"/>
    <property type="match status" value="1"/>
</dbReference>
<dbReference type="InterPro" id="IPR058240">
    <property type="entry name" value="rSAM_sf"/>
</dbReference>
<dbReference type="InterPro" id="IPR050377">
    <property type="entry name" value="Radical_SAM_PqqE_MftC-like"/>
</dbReference>
<dbReference type="PANTHER" id="PTHR11228">
    <property type="entry name" value="RADICAL SAM DOMAIN PROTEIN"/>
    <property type="match status" value="1"/>
</dbReference>
<evidence type="ECO:0000256" key="1">
    <source>
        <dbReference type="ARBA" id="ARBA00001966"/>
    </source>
</evidence>
<dbReference type="EMBL" id="JBEWSZ010000001">
    <property type="protein sequence ID" value="MET2829917.1"/>
    <property type="molecule type" value="Genomic_DNA"/>
</dbReference>
<keyword evidence="3" id="KW-0479">Metal-binding</keyword>
<reference evidence="7 8" key="1">
    <citation type="submission" date="2024-06" db="EMBL/GenBank/DDBJ databases">
        <authorList>
            <person name="Kim D.-U."/>
        </authorList>
    </citation>
    <scope>NUCLEOTIDE SEQUENCE [LARGE SCALE GENOMIC DNA]</scope>
    <source>
        <strain evidence="7 8">KACC15460</strain>
    </source>
</reference>
<name>A0ABV2DIN5_9HYPH</name>
<evidence type="ECO:0000259" key="6">
    <source>
        <dbReference type="Pfam" id="PF04055"/>
    </source>
</evidence>
<evidence type="ECO:0000256" key="4">
    <source>
        <dbReference type="ARBA" id="ARBA00023004"/>
    </source>
</evidence>
<dbReference type="Pfam" id="PF04055">
    <property type="entry name" value="Radical_SAM"/>
    <property type="match status" value="1"/>
</dbReference>
<keyword evidence="4" id="KW-0408">Iron</keyword>